<evidence type="ECO:0000313" key="1">
    <source>
        <dbReference type="EMBL" id="GAD26698.1"/>
    </source>
</evidence>
<comment type="caution">
    <text evidence="1">The sequence shown here is derived from an EMBL/GenBank/DDBJ whole genome shotgun (WGS) entry which is preliminary data.</text>
</comment>
<sequence length="286" mass="33352">MSHSSGYKSTFETEGFISDYVEEHRHDLKKIYHKEFDILRKTNRLLQEIISSLDPNNSKLEKISNILGVRFCQSLQSSIILISYGVNSDSYSIIRNMQECYLALACAIKDEEFFIKIANDDRVKFSNSMIKHIENSSHLKEIYEGVQDKMTEINSRVQNQLKSLNTKKRTDAGTFHDFTQDEWQSDTVYLNYRFISNTHCHISENSLSNHISESGSGIVWRSIRKNEIYSAVKYIVDTSVIFGNRLDELFFNKKYAEQLKSQMDFLYGHLNKIGYLVHKNELSKHI</sequence>
<dbReference type="RefSeq" id="WP_146911416.1">
    <property type="nucleotide sequence ID" value="NZ_BASM01000021.1"/>
</dbReference>
<keyword evidence="2" id="KW-1185">Reference proteome</keyword>
<evidence type="ECO:0000313" key="2">
    <source>
        <dbReference type="Proteomes" id="UP000018209"/>
    </source>
</evidence>
<reference evidence="1 2" key="1">
    <citation type="submission" date="2013-08" db="EMBL/GenBank/DDBJ databases">
        <title>Gluconobacter thailandicus NBRC 3257 whole genome sequence.</title>
        <authorList>
            <person name="Matsutani M."/>
            <person name="Yakushi T."/>
            <person name="Matsushita K."/>
        </authorList>
    </citation>
    <scope>NUCLEOTIDE SEQUENCE [LARGE SCALE GENOMIC DNA]</scope>
    <source>
        <strain evidence="1 2">NBRC 3257</strain>
    </source>
</reference>
<dbReference type="InterPro" id="IPR043733">
    <property type="entry name" value="DUF5677"/>
</dbReference>
<dbReference type="Pfam" id="PF18928">
    <property type="entry name" value="DUF5677"/>
    <property type="match status" value="1"/>
</dbReference>
<dbReference type="Proteomes" id="UP000018209">
    <property type="component" value="Unassembled WGS sequence"/>
</dbReference>
<name>A0ABQ0IWW6_GLUTH</name>
<protein>
    <submittedName>
        <fullName evidence="1">Uncharacterized protein</fullName>
    </submittedName>
</protein>
<organism evidence="1 2">
    <name type="scientific">Gluconobacter thailandicus NBRC 3257</name>
    <dbReference type="NCBI Taxonomy" id="1381097"/>
    <lineage>
        <taxon>Bacteria</taxon>
        <taxon>Pseudomonadati</taxon>
        <taxon>Pseudomonadota</taxon>
        <taxon>Alphaproteobacteria</taxon>
        <taxon>Acetobacterales</taxon>
        <taxon>Acetobacteraceae</taxon>
        <taxon>Gluconobacter</taxon>
    </lineage>
</organism>
<dbReference type="EMBL" id="BASM01000021">
    <property type="protein sequence ID" value="GAD26698.1"/>
    <property type="molecule type" value="Genomic_DNA"/>
</dbReference>
<accession>A0ABQ0IWW6</accession>
<proteinExistence type="predicted"/>
<gene>
    <name evidence="1" type="ORF">NBRC3257_1697</name>
</gene>